<dbReference type="NCBIfam" id="NF001938">
    <property type="entry name" value="PRK00714.1-5"/>
    <property type="match status" value="1"/>
</dbReference>
<dbReference type="PROSITE" id="PS00893">
    <property type="entry name" value="NUDIX_BOX"/>
    <property type="match status" value="1"/>
</dbReference>
<name>A0A1H5RS45_NITMU</name>
<dbReference type="SMR" id="A0A1H5RS45"/>
<dbReference type="PANTHER" id="PTHR23114:SF17">
    <property type="entry name" value="M7GPPPN-MRNA HYDROLASE"/>
    <property type="match status" value="1"/>
</dbReference>
<dbReference type="Proteomes" id="UP000236751">
    <property type="component" value="Unassembled WGS sequence"/>
</dbReference>
<feature type="domain" description="Nudix hydrolase" evidence="5">
    <location>
        <begin position="6"/>
        <end position="149"/>
    </location>
</feature>
<evidence type="ECO:0000313" key="7">
    <source>
        <dbReference type="Proteomes" id="UP000236751"/>
    </source>
</evidence>
<dbReference type="PRINTS" id="PR00502">
    <property type="entry name" value="NUDIXFAMILY"/>
</dbReference>
<reference evidence="6 7" key="1">
    <citation type="submission" date="2016-10" db="EMBL/GenBank/DDBJ databases">
        <authorList>
            <person name="de Groot N.N."/>
        </authorList>
    </citation>
    <scope>NUCLEOTIDE SEQUENCE [LARGE SCALE GENOMIC DNA]</scope>
    <source>
        <strain evidence="6 7">Nl13</strain>
    </source>
</reference>
<dbReference type="NCBIfam" id="NF001937">
    <property type="entry name" value="PRK00714.1-4"/>
    <property type="match status" value="1"/>
</dbReference>
<comment type="cofactor">
    <cofactor evidence="1">
        <name>Mn(2+)</name>
        <dbReference type="ChEBI" id="CHEBI:29035"/>
    </cofactor>
</comment>
<comment type="similarity">
    <text evidence="4">Belongs to the Nudix hydrolase family. RppH subfamily.</text>
</comment>
<gene>
    <name evidence="4" type="primary">rppH</name>
    <name evidence="4" type="synonym">nudH</name>
    <name evidence="6" type="ORF">SAMN05216403_101172</name>
</gene>
<dbReference type="KEGG" id="nmu:Nmul_A0449"/>
<evidence type="ECO:0000313" key="6">
    <source>
        <dbReference type="EMBL" id="SEF41176.1"/>
    </source>
</evidence>
<keyword evidence="3 4" id="KW-0378">Hydrolase</keyword>
<dbReference type="OrthoDB" id="9816040at2"/>
<dbReference type="InterPro" id="IPR020476">
    <property type="entry name" value="Nudix_hydrolase"/>
</dbReference>
<dbReference type="GO" id="GO:0006402">
    <property type="term" value="P:mRNA catabolic process"/>
    <property type="evidence" value="ECO:0007669"/>
    <property type="project" value="TreeGrafter"/>
</dbReference>
<dbReference type="HAMAP" id="MF_00298">
    <property type="entry name" value="Nudix_RppH"/>
    <property type="match status" value="1"/>
</dbReference>
<dbReference type="EMBL" id="FNVK01000001">
    <property type="protein sequence ID" value="SEF41176.1"/>
    <property type="molecule type" value="Genomic_DNA"/>
</dbReference>
<comment type="function">
    <text evidence="4">Accelerates the degradation of transcripts by removing pyrophosphate from the 5'-end of triphosphorylated RNA, leading to a more labile monophosphorylated state that can stimulate subsequent ribonuclease cleavage.</text>
</comment>
<dbReference type="SUPFAM" id="SSF55811">
    <property type="entry name" value="Nudix"/>
    <property type="match status" value="1"/>
</dbReference>
<proteinExistence type="inferred from homology"/>
<feature type="short sequence motif" description="Nudix box" evidence="4">
    <location>
        <begin position="38"/>
        <end position="59"/>
    </location>
</feature>
<dbReference type="Gene3D" id="3.90.79.10">
    <property type="entry name" value="Nucleoside Triphosphate Pyrophosphohydrolase"/>
    <property type="match status" value="1"/>
</dbReference>
<accession>A0A1H5RS45</accession>
<organism evidence="6 7">
    <name type="scientific">Nitrosospira multiformis (strain ATCC 25196 / NCIMB 11849 / C 71)</name>
    <dbReference type="NCBI Taxonomy" id="323848"/>
    <lineage>
        <taxon>Bacteria</taxon>
        <taxon>Pseudomonadati</taxon>
        <taxon>Pseudomonadota</taxon>
        <taxon>Betaproteobacteria</taxon>
        <taxon>Nitrosomonadales</taxon>
        <taxon>Nitrosomonadaceae</taxon>
        <taxon>Nitrosospira</taxon>
    </lineage>
</organism>
<dbReference type="RefSeq" id="WP_011379811.1">
    <property type="nucleotide sequence ID" value="NC_007614.1"/>
</dbReference>
<dbReference type="AlphaFoldDB" id="A0A1H5RS45"/>
<dbReference type="InterPro" id="IPR015797">
    <property type="entry name" value="NUDIX_hydrolase-like_dom_sf"/>
</dbReference>
<dbReference type="CDD" id="cd03671">
    <property type="entry name" value="NUDIX_Ap4A_hydrolase_plant_like"/>
    <property type="match status" value="1"/>
</dbReference>
<sequence length="187" mass="22134">MIDRNGYRSNVGIILLNSKNEVFWGKRIRQDSWQFPQGGIKPGESPEQAMYRELTEEVGLRPWHVQILGRTRDWLRYDVPAQWIKRDWRGNYRGQKQIWYLLRLLGSDCDVSLHTSGRPEFDAWRWNQYWVELESVVEFKRQVYRQALTELARLLNRPPVPFGYSGYEKYDYSASGPLTGSTAKQSE</sequence>
<comment type="cofactor">
    <cofactor evidence="2">
        <name>Mg(2+)</name>
        <dbReference type="ChEBI" id="CHEBI:18420"/>
    </cofactor>
</comment>
<dbReference type="InterPro" id="IPR022927">
    <property type="entry name" value="RppH"/>
</dbReference>
<evidence type="ECO:0000256" key="1">
    <source>
        <dbReference type="ARBA" id="ARBA00001936"/>
    </source>
</evidence>
<dbReference type="Pfam" id="PF00293">
    <property type="entry name" value="NUDIX"/>
    <property type="match status" value="1"/>
</dbReference>
<dbReference type="PANTHER" id="PTHR23114">
    <property type="entry name" value="M7GPPPN-MRNA HYDROLASE"/>
    <property type="match status" value="1"/>
</dbReference>
<evidence type="ECO:0000256" key="4">
    <source>
        <dbReference type="HAMAP-Rule" id="MF_00298"/>
    </source>
</evidence>
<dbReference type="GO" id="GO:0005737">
    <property type="term" value="C:cytoplasm"/>
    <property type="evidence" value="ECO:0007669"/>
    <property type="project" value="TreeGrafter"/>
</dbReference>
<evidence type="ECO:0000256" key="2">
    <source>
        <dbReference type="ARBA" id="ARBA00001946"/>
    </source>
</evidence>
<evidence type="ECO:0000259" key="5">
    <source>
        <dbReference type="PROSITE" id="PS51462"/>
    </source>
</evidence>
<protein>
    <recommendedName>
        <fullName evidence="4">RNA pyrophosphohydrolase</fullName>
        <ecNumber evidence="4">3.6.1.-</ecNumber>
    </recommendedName>
    <alternativeName>
        <fullName evidence="4">(Di)nucleoside polyphosphate hydrolase</fullName>
    </alternativeName>
</protein>
<dbReference type="NCBIfam" id="NF001935">
    <property type="entry name" value="PRK00714.1-2"/>
    <property type="match status" value="1"/>
</dbReference>
<evidence type="ECO:0000256" key="3">
    <source>
        <dbReference type="ARBA" id="ARBA00022801"/>
    </source>
</evidence>
<dbReference type="InterPro" id="IPR020084">
    <property type="entry name" value="NUDIX_hydrolase_CS"/>
</dbReference>
<dbReference type="EC" id="3.6.1.-" evidence="4"/>
<dbReference type="InterPro" id="IPR000086">
    <property type="entry name" value="NUDIX_hydrolase_dom"/>
</dbReference>
<dbReference type="PROSITE" id="PS51462">
    <property type="entry name" value="NUDIX"/>
    <property type="match status" value="1"/>
</dbReference>
<comment type="cofactor">
    <cofactor evidence="4">
        <name>a divalent metal cation</name>
        <dbReference type="ChEBI" id="CHEBI:60240"/>
    </cofactor>
</comment>
<dbReference type="GO" id="GO:0034353">
    <property type="term" value="F:mRNA 5'-diphosphatase activity"/>
    <property type="evidence" value="ECO:0007669"/>
    <property type="project" value="TreeGrafter"/>
</dbReference>